<dbReference type="NCBIfam" id="TIGR01439">
    <property type="entry name" value="lp_hng_hel_AbrB"/>
    <property type="match status" value="1"/>
</dbReference>
<gene>
    <name evidence="3" type="ORF">MECH1_V1_3117</name>
</gene>
<dbReference type="InterPro" id="IPR007159">
    <property type="entry name" value="SpoVT-AbrB_dom"/>
</dbReference>
<name>A0ABM9NML4_9GAMM</name>
<keyword evidence="4" id="KW-1185">Reference proteome</keyword>
<dbReference type="InterPro" id="IPR037914">
    <property type="entry name" value="SpoVT-AbrB_sf"/>
</dbReference>
<protein>
    <submittedName>
        <fullName evidence="3">Transcriptional regulator, AbrB family</fullName>
    </submittedName>
</protein>
<evidence type="ECO:0000313" key="3">
    <source>
        <dbReference type="EMBL" id="CAL1241893.1"/>
    </source>
</evidence>
<evidence type="ECO:0000256" key="1">
    <source>
        <dbReference type="PROSITE-ProRule" id="PRU01076"/>
    </source>
</evidence>
<dbReference type="Pfam" id="PF04014">
    <property type="entry name" value="MazE_antitoxin"/>
    <property type="match status" value="1"/>
</dbReference>
<keyword evidence="1" id="KW-0238">DNA-binding</keyword>
<reference evidence="3 4" key="1">
    <citation type="submission" date="2024-04" db="EMBL/GenBank/DDBJ databases">
        <authorList>
            <person name="Cremers G."/>
        </authorList>
    </citation>
    <scope>NUCLEOTIDE SEQUENCE [LARGE SCALE GENOMIC DNA]</scope>
    <source>
        <strain evidence="3">MeCH1-AG</strain>
    </source>
</reference>
<proteinExistence type="predicted"/>
<dbReference type="EMBL" id="OZ026884">
    <property type="protein sequence ID" value="CAL1241893.1"/>
    <property type="molecule type" value="Genomic_DNA"/>
</dbReference>
<dbReference type="PROSITE" id="PS51740">
    <property type="entry name" value="SPOVT_ABRB"/>
    <property type="match status" value="1"/>
</dbReference>
<sequence length="73" mass="8379">MRITRKGQVTIPSEIRKLAGLEPQMEVEFRYQNGMVILVKLPERPDAVEQARGMFKGRGMSTDEVMRLTRGED</sequence>
<dbReference type="Proteomes" id="UP001497493">
    <property type="component" value="Chromosome"/>
</dbReference>
<dbReference type="SUPFAM" id="SSF89447">
    <property type="entry name" value="AbrB/MazE/MraZ-like"/>
    <property type="match status" value="1"/>
</dbReference>
<feature type="domain" description="SpoVT-AbrB" evidence="2">
    <location>
        <begin position="1"/>
        <end position="43"/>
    </location>
</feature>
<evidence type="ECO:0000313" key="4">
    <source>
        <dbReference type="Proteomes" id="UP001497493"/>
    </source>
</evidence>
<accession>A0ABM9NML4</accession>
<organism evidence="3 4">
    <name type="scientific">Candidatus Methylocalor cossyra</name>
    <dbReference type="NCBI Taxonomy" id="3108543"/>
    <lineage>
        <taxon>Bacteria</taxon>
        <taxon>Pseudomonadati</taxon>
        <taxon>Pseudomonadota</taxon>
        <taxon>Gammaproteobacteria</taxon>
        <taxon>Methylococcales</taxon>
        <taxon>Methylococcaceae</taxon>
        <taxon>Candidatus Methylocalor</taxon>
    </lineage>
</organism>
<dbReference type="Gene3D" id="2.10.260.10">
    <property type="match status" value="1"/>
</dbReference>
<dbReference type="RefSeq" id="WP_348758365.1">
    <property type="nucleotide sequence ID" value="NZ_OZ026884.1"/>
</dbReference>
<dbReference type="SMART" id="SM00966">
    <property type="entry name" value="SpoVT_AbrB"/>
    <property type="match status" value="1"/>
</dbReference>
<evidence type="ECO:0000259" key="2">
    <source>
        <dbReference type="PROSITE" id="PS51740"/>
    </source>
</evidence>